<proteinExistence type="inferred from homology"/>
<comment type="similarity">
    <text evidence="16">Belongs to the calcineurin regulatory subunit family. CHP subfamily.</text>
</comment>
<dbReference type="Pfam" id="PF13499">
    <property type="entry name" value="EF-hand_7"/>
    <property type="match status" value="1"/>
</dbReference>
<dbReference type="PROSITE" id="PS00018">
    <property type="entry name" value="EF_HAND_1"/>
    <property type="match status" value="2"/>
</dbReference>
<evidence type="ECO:0000256" key="11">
    <source>
        <dbReference type="ARBA" id="ARBA00022837"/>
    </source>
</evidence>
<keyword evidence="6" id="KW-0963">Cytoplasm</keyword>
<keyword evidence="15" id="KW-0449">Lipoprotein</keyword>
<name>A0AA41MR78_SCICA</name>
<dbReference type="AlphaFoldDB" id="A0AA41MR78"/>
<dbReference type="PANTHER" id="PTHR46002">
    <property type="entry name" value="EG:114D9.1 PROTEIN-RELATED"/>
    <property type="match status" value="1"/>
</dbReference>
<dbReference type="InterPro" id="IPR011992">
    <property type="entry name" value="EF-hand-dom_pair"/>
</dbReference>
<feature type="region of interest" description="Disordered" evidence="17">
    <location>
        <begin position="30"/>
        <end position="59"/>
    </location>
</feature>
<gene>
    <name evidence="19" type="ORF">SUZIE_138810</name>
</gene>
<comment type="caution">
    <text evidence="19">The sequence shown here is derived from an EMBL/GenBank/DDBJ whole genome shotgun (WGS) entry which is preliminary data.</text>
</comment>
<evidence type="ECO:0000256" key="16">
    <source>
        <dbReference type="ARBA" id="ARBA00038164"/>
    </source>
</evidence>
<feature type="domain" description="EF-hand" evidence="18">
    <location>
        <begin position="163"/>
        <end position="198"/>
    </location>
</feature>
<dbReference type="GO" id="GO:0005634">
    <property type="term" value="C:nucleus"/>
    <property type="evidence" value="ECO:0007669"/>
    <property type="project" value="UniProtKB-SubCell"/>
</dbReference>
<dbReference type="SUPFAM" id="SSF47473">
    <property type="entry name" value="EF-hand"/>
    <property type="match status" value="1"/>
</dbReference>
<sequence>MLFLKVGGEERWGSGSWLLARPLAFGPRVTGRPRLQSRRRERLGPPGSTPGSAMGSRSSHAALIPDVENIRRETGFSQASLLRLYHRFRALDRSKKGYLSRADLQQIGALAVNPLGDRIIDSFFPDGSQRVDFSGFVRVLAHFRPIDDDTGVRDPKQPEPLNSRTNKLRFAFQLYDLDQDGKISRHEMLQVLRLMVGVQVTEEQLESITDRTVQEADEDGDGAVSFLEFTKSLEKMDIEQKMSIRILK</sequence>
<evidence type="ECO:0000256" key="2">
    <source>
        <dbReference type="ARBA" id="ARBA00004236"/>
    </source>
</evidence>
<evidence type="ECO:0000256" key="12">
    <source>
        <dbReference type="ARBA" id="ARBA00022927"/>
    </source>
</evidence>
<dbReference type="GO" id="GO:0015031">
    <property type="term" value="P:protein transport"/>
    <property type="evidence" value="ECO:0007669"/>
    <property type="project" value="UniProtKB-KW"/>
</dbReference>
<keyword evidence="7" id="KW-0597">Phosphoprotein</keyword>
<organism evidence="19 20">
    <name type="scientific">Sciurus carolinensis</name>
    <name type="common">Eastern gray squirrel</name>
    <dbReference type="NCBI Taxonomy" id="30640"/>
    <lineage>
        <taxon>Eukaryota</taxon>
        <taxon>Metazoa</taxon>
        <taxon>Chordata</taxon>
        <taxon>Craniata</taxon>
        <taxon>Vertebrata</taxon>
        <taxon>Euteleostomi</taxon>
        <taxon>Mammalia</taxon>
        <taxon>Eutheria</taxon>
        <taxon>Euarchontoglires</taxon>
        <taxon>Glires</taxon>
        <taxon>Rodentia</taxon>
        <taxon>Sciuromorpha</taxon>
        <taxon>Sciuridae</taxon>
        <taxon>Sciurinae</taxon>
        <taxon>Sciurini</taxon>
        <taxon>Sciurus</taxon>
    </lineage>
</organism>
<evidence type="ECO:0000313" key="19">
    <source>
        <dbReference type="EMBL" id="MBZ3876620.1"/>
    </source>
</evidence>
<keyword evidence="12" id="KW-0653">Protein transport</keyword>
<dbReference type="GO" id="GO:0005509">
    <property type="term" value="F:calcium ion binding"/>
    <property type="evidence" value="ECO:0007669"/>
    <property type="project" value="InterPro"/>
</dbReference>
<evidence type="ECO:0000256" key="9">
    <source>
        <dbReference type="ARBA" id="ARBA00022723"/>
    </source>
</evidence>
<keyword evidence="20" id="KW-1185">Reference proteome</keyword>
<evidence type="ECO:0000256" key="4">
    <source>
        <dbReference type="ARBA" id="ARBA00022448"/>
    </source>
</evidence>
<dbReference type="EMBL" id="JAATJV010278500">
    <property type="protein sequence ID" value="MBZ3876620.1"/>
    <property type="molecule type" value="Genomic_DNA"/>
</dbReference>
<comment type="subcellular location">
    <subcellularLocation>
        <location evidence="2">Cell membrane</location>
    </subcellularLocation>
    <subcellularLocation>
        <location evidence="3">Cytoplasm</location>
    </subcellularLocation>
    <subcellularLocation>
        <location evidence="1">Nucleus</location>
    </subcellularLocation>
</comment>
<dbReference type="InterPro" id="IPR002048">
    <property type="entry name" value="EF_hand_dom"/>
</dbReference>
<evidence type="ECO:0000256" key="13">
    <source>
        <dbReference type="ARBA" id="ARBA00023136"/>
    </source>
</evidence>
<keyword evidence="8" id="KW-0519">Myristate</keyword>
<evidence type="ECO:0000313" key="20">
    <source>
        <dbReference type="Proteomes" id="UP001166674"/>
    </source>
</evidence>
<dbReference type="CDD" id="cd00051">
    <property type="entry name" value="EFh"/>
    <property type="match status" value="1"/>
</dbReference>
<dbReference type="SMART" id="SM00054">
    <property type="entry name" value="EFh"/>
    <property type="match status" value="3"/>
</dbReference>
<evidence type="ECO:0000259" key="18">
    <source>
        <dbReference type="PROSITE" id="PS50222"/>
    </source>
</evidence>
<evidence type="ECO:0000256" key="8">
    <source>
        <dbReference type="ARBA" id="ARBA00022707"/>
    </source>
</evidence>
<dbReference type="InterPro" id="IPR051875">
    <property type="entry name" value="Calcineurin_B_homologous"/>
</dbReference>
<evidence type="ECO:0000256" key="6">
    <source>
        <dbReference type="ARBA" id="ARBA00022490"/>
    </source>
</evidence>
<evidence type="ECO:0000256" key="7">
    <source>
        <dbReference type="ARBA" id="ARBA00022553"/>
    </source>
</evidence>
<keyword evidence="10" id="KW-0677">Repeat</keyword>
<protein>
    <submittedName>
        <fullName evidence="19">Calcineurin B homologous protein 2</fullName>
    </submittedName>
</protein>
<keyword evidence="5" id="KW-1003">Cell membrane</keyword>
<dbReference type="Proteomes" id="UP001166674">
    <property type="component" value="Unassembled WGS sequence"/>
</dbReference>
<evidence type="ECO:0000256" key="3">
    <source>
        <dbReference type="ARBA" id="ARBA00004496"/>
    </source>
</evidence>
<accession>A0AA41MR78</accession>
<evidence type="ECO:0000256" key="14">
    <source>
        <dbReference type="ARBA" id="ARBA00023242"/>
    </source>
</evidence>
<keyword evidence="11" id="KW-0106">Calcium</keyword>
<dbReference type="InterPro" id="IPR018247">
    <property type="entry name" value="EF_Hand_1_Ca_BS"/>
</dbReference>
<dbReference type="GO" id="GO:0005737">
    <property type="term" value="C:cytoplasm"/>
    <property type="evidence" value="ECO:0007669"/>
    <property type="project" value="UniProtKB-SubCell"/>
</dbReference>
<evidence type="ECO:0000256" key="5">
    <source>
        <dbReference type="ARBA" id="ARBA00022475"/>
    </source>
</evidence>
<keyword evidence="9" id="KW-0479">Metal-binding</keyword>
<reference evidence="19" key="1">
    <citation type="submission" date="2020-03" db="EMBL/GenBank/DDBJ databases">
        <title>Studies in the Genomics of Life Span.</title>
        <authorList>
            <person name="Glass D."/>
        </authorList>
    </citation>
    <scope>NUCLEOTIDE SEQUENCE</scope>
    <source>
        <strain evidence="19">SUZIE</strain>
        <tissue evidence="19">Muscle</tissue>
    </source>
</reference>
<dbReference type="FunFam" id="1.10.238.10:FF:000093">
    <property type="entry name" value="Calcineurin B homologous protein 1"/>
    <property type="match status" value="1"/>
</dbReference>
<feature type="compositionally biased region" description="Polar residues" evidence="17">
    <location>
        <begin position="49"/>
        <end position="59"/>
    </location>
</feature>
<feature type="domain" description="EF-hand" evidence="18">
    <location>
        <begin position="204"/>
        <end position="239"/>
    </location>
</feature>
<dbReference type="Gene3D" id="1.10.238.10">
    <property type="entry name" value="EF-hand"/>
    <property type="match status" value="1"/>
</dbReference>
<evidence type="ECO:0000256" key="17">
    <source>
        <dbReference type="SAM" id="MobiDB-lite"/>
    </source>
</evidence>
<evidence type="ECO:0000256" key="1">
    <source>
        <dbReference type="ARBA" id="ARBA00004123"/>
    </source>
</evidence>
<dbReference type="PROSITE" id="PS50222">
    <property type="entry name" value="EF_HAND_2"/>
    <property type="match status" value="2"/>
</dbReference>
<keyword evidence="13" id="KW-0472">Membrane</keyword>
<evidence type="ECO:0000256" key="15">
    <source>
        <dbReference type="ARBA" id="ARBA00023288"/>
    </source>
</evidence>
<keyword evidence="14" id="KW-0539">Nucleus</keyword>
<evidence type="ECO:0000256" key="10">
    <source>
        <dbReference type="ARBA" id="ARBA00022737"/>
    </source>
</evidence>
<dbReference type="GO" id="GO:0005886">
    <property type="term" value="C:plasma membrane"/>
    <property type="evidence" value="ECO:0007669"/>
    <property type="project" value="UniProtKB-SubCell"/>
</dbReference>
<keyword evidence="4" id="KW-0813">Transport</keyword>